<keyword evidence="4" id="KW-0997">Cell inner membrane</keyword>
<feature type="transmembrane region" description="Helical" evidence="9">
    <location>
        <begin position="29"/>
        <end position="49"/>
    </location>
</feature>
<dbReference type="FunFam" id="1.20.1640.10:FF:000001">
    <property type="entry name" value="Efflux pump membrane transporter"/>
    <property type="match status" value="1"/>
</dbReference>
<dbReference type="PANTHER" id="PTHR32063:SF30">
    <property type="entry name" value="ACRB_ACRD_ACRF FAMILY PROTEIN"/>
    <property type="match status" value="1"/>
</dbReference>
<dbReference type="InterPro" id="IPR027463">
    <property type="entry name" value="AcrB_DN_DC_subdom"/>
</dbReference>
<dbReference type="Gene3D" id="3.30.70.1440">
    <property type="entry name" value="Multidrug efflux transporter AcrB pore domain"/>
    <property type="match status" value="1"/>
</dbReference>
<dbReference type="PANTHER" id="PTHR32063">
    <property type="match status" value="1"/>
</dbReference>
<feature type="transmembrane region" description="Helical" evidence="9">
    <location>
        <begin position="975"/>
        <end position="992"/>
    </location>
</feature>
<dbReference type="SUPFAM" id="SSF82866">
    <property type="entry name" value="Multidrug efflux transporter AcrB transmembrane domain"/>
    <property type="match status" value="2"/>
</dbReference>
<keyword evidence="11" id="KW-1185">Reference proteome</keyword>
<dbReference type="Gene3D" id="3.30.2090.10">
    <property type="entry name" value="Multidrug efflux transporter AcrB TolC docking domain, DN and DC subdomains"/>
    <property type="match status" value="2"/>
</dbReference>
<evidence type="ECO:0000256" key="6">
    <source>
        <dbReference type="ARBA" id="ARBA00022989"/>
    </source>
</evidence>
<evidence type="ECO:0000256" key="3">
    <source>
        <dbReference type="ARBA" id="ARBA00022475"/>
    </source>
</evidence>
<dbReference type="PRINTS" id="PR00702">
    <property type="entry name" value="ACRIFLAVINRP"/>
</dbReference>
<dbReference type="SUPFAM" id="SSF82693">
    <property type="entry name" value="Multidrug efflux transporter AcrB pore domain, PN1, PN2, PC1 and PC2 subdomains"/>
    <property type="match status" value="3"/>
</dbReference>
<evidence type="ECO:0000256" key="7">
    <source>
        <dbReference type="ARBA" id="ARBA00023136"/>
    </source>
</evidence>
<evidence type="ECO:0000256" key="1">
    <source>
        <dbReference type="ARBA" id="ARBA00004429"/>
    </source>
</evidence>
<keyword evidence="7 9" id="KW-0472">Membrane</keyword>
<reference evidence="10" key="1">
    <citation type="journal article" date="2014" name="Int. J. Syst. Evol. Microbiol.">
        <title>Complete genome sequence of Corynebacterium casei LMG S-19264T (=DSM 44701T), isolated from a smear-ripened cheese.</title>
        <authorList>
            <consortium name="US DOE Joint Genome Institute (JGI-PGF)"/>
            <person name="Walter F."/>
            <person name="Albersmeier A."/>
            <person name="Kalinowski J."/>
            <person name="Ruckert C."/>
        </authorList>
    </citation>
    <scope>NUCLEOTIDE SEQUENCE</scope>
    <source>
        <strain evidence="10">CGMCC 1.15367</strain>
    </source>
</reference>
<feature type="transmembrane region" description="Helical" evidence="9">
    <location>
        <begin position="445"/>
        <end position="468"/>
    </location>
</feature>
<reference evidence="10" key="2">
    <citation type="submission" date="2020-09" db="EMBL/GenBank/DDBJ databases">
        <authorList>
            <person name="Sun Q."/>
            <person name="Zhou Y."/>
        </authorList>
    </citation>
    <scope>NUCLEOTIDE SEQUENCE</scope>
    <source>
        <strain evidence="10">CGMCC 1.15367</strain>
    </source>
</reference>
<keyword evidence="5 9" id="KW-0812">Transmembrane</keyword>
<organism evidence="10 11">
    <name type="scientific">Aureimonas endophytica</name>
    <dbReference type="NCBI Taxonomy" id="2027858"/>
    <lineage>
        <taxon>Bacteria</taxon>
        <taxon>Pseudomonadati</taxon>
        <taxon>Pseudomonadota</taxon>
        <taxon>Alphaproteobacteria</taxon>
        <taxon>Hyphomicrobiales</taxon>
        <taxon>Aurantimonadaceae</taxon>
        <taxon>Aureimonas</taxon>
    </lineage>
</organism>
<evidence type="ECO:0000256" key="8">
    <source>
        <dbReference type="SAM" id="MobiDB-lite"/>
    </source>
</evidence>
<name>A0A916ZMR2_9HYPH</name>
<dbReference type="Pfam" id="PF00873">
    <property type="entry name" value="ACR_tran"/>
    <property type="match status" value="1"/>
</dbReference>
<feature type="transmembrane region" description="Helical" evidence="9">
    <location>
        <begin position="480"/>
        <end position="504"/>
    </location>
</feature>
<comment type="caution">
    <text evidence="10">The sequence shown here is derived from an EMBL/GenBank/DDBJ whole genome shotgun (WGS) entry which is preliminary data.</text>
</comment>
<evidence type="ECO:0000256" key="9">
    <source>
        <dbReference type="SAM" id="Phobius"/>
    </source>
</evidence>
<dbReference type="InterPro" id="IPR001036">
    <property type="entry name" value="Acrflvin-R"/>
</dbReference>
<dbReference type="EMBL" id="BMIQ01000003">
    <property type="protein sequence ID" value="GGE05071.1"/>
    <property type="molecule type" value="Genomic_DNA"/>
</dbReference>
<evidence type="ECO:0000313" key="10">
    <source>
        <dbReference type="EMBL" id="GGE05071.1"/>
    </source>
</evidence>
<keyword evidence="2" id="KW-0813">Transport</keyword>
<feature type="transmembrane region" description="Helical" evidence="9">
    <location>
        <begin position="875"/>
        <end position="894"/>
    </location>
</feature>
<dbReference type="GO" id="GO:0042910">
    <property type="term" value="F:xenobiotic transmembrane transporter activity"/>
    <property type="evidence" value="ECO:0007669"/>
    <property type="project" value="TreeGrafter"/>
</dbReference>
<dbReference type="AlphaFoldDB" id="A0A916ZMR2"/>
<feature type="transmembrane region" description="Helical" evidence="9">
    <location>
        <begin position="1004"/>
        <end position="1030"/>
    </location>
</feature>
<keyword evidence="6 9" id="KW-1133">Transmembrane helix</keyword>
<feature type="compositionally biased region" description="Basic and acidic residues" evidence="8">
    <location>
        <begin position="1050"/>
        <end position="1062"/>
    </location>
</feature>
<feature type="transmembrane region" description="Helical" evidence="9">
    <location>
        <begin position="914"/>
        <end position="940"/>
    </location>
</feature>
<proteinExistence type="predicted"/>
<dbReference type="Gene3D" id="3.30.70.1320">
    <property type="entry name" value="Multidrug efflux transporter AcrB pore domain like"/>
    <property type="match status" value="1"/>
</dbReference>
<evidence type="ECO:0000256" key="4">
    <source>
        <dbReference type="ARBA" id="ARBA00022519"/>
    </source>
</evidence>
<feature type="transmembrane region" description="Helical" evidence="9">
    <location>
        <begin position="377"/>
        <end position="398"/>
    </location>
</feature>
<dbReference type="Gene3D" id="1.20.1640.10">
    <property type="entry name" value="Multidrug efflux transporter AcrB transmembrane domain"/>
    <property type="match status" value="2"/>
</dbReference>
<feature type="transmembrane region" description="Helical" evidence="9">
    <location>
        <begin position="545"/>
        <end position="563"/>
    </location>
</feature>
<comment type="subcellular location">
    <subcellularLocation>
        <location evidence="1">Cell inner membrane</location>
        <topology evidence="1">Multi-pass membrane protein</topology>
    </subcellularLocation>
</comment>
<gene>
    <name evidence="10" type="ORF">GCM10011390_25090</name>
</gene>
<keyword evidence="3" id="KW-1003">Cell membrane</keyword>
<dbReference type="Gene3D" id="3.30.70.1430">
    <property type="entry name" value="Multidrug efflux transporter AcrB pore domain"/>
    <property type="match status" value="2"/>
</dbReference>
<sequence>MNGTRRESNAPETEEARGGPFGFFIDHPIATGLIMAGILLLGAICYPFLPVSALPQIDFPTIQVEASLPGGSPETMAASVAQPIEEALSKVSGITELTSTSSLGTSSLTAQFDLNEDIQTAASDVQTALSEASGMLPKDMPSLPSIHKVNPADAPVMQLSATSDTLTLPELDEYIERNVATKIGQVSGVAYVNIGGRQRPAIRIAVDPGRLAQAGVTLEDVRAAIGDLSLSAPKGNIDDPTRTFPITTNDQITTASAWNDAVIAYRNGGPVRIRDIGQAVDGAENAKMAHWTNGVRGIALDVFRQPGANVVKVVDAIKAELPALQASLPRSIHLELVTDRTSTIRASVSDVQFTLMLTIGLVVLVIFLFLRNLRATLIPAITLPIALVGSLAPMWVLGFSLDNLSLMALVVAVGFVVDDAIVMLENISRHIEAGMPPLQAARRGAGEIGFTIVSISLSLIAVLIPILLMGGIVGRLFREFAVTLTLTIVLSAFISLTLTPMLAARFIRTVPDEKRGWFYRAGEAVFSRVTALYVRSLVPVLRHRILTLLVFLGTVGVTAYLFYAAPKGFFPEQDTGFIAGLSQASPDISFTEMAKLQERVSEIILKDPAVYSVFMDIGGGNGGNALNQGHVNITLKPRAERDASAREVIQRLGPALDAQQGIKLFMQSAQDINIGARPAKTQYQYTLQDGDIDELAQWSTKVTEALRTLPQLRDVGSDRQSDAPTLAIRIDRAAATLYGILPSAIDQTLYDAFGQRQVASYSTQTDTFHVVLEVLPDLQHQISTLDRLAVRSGGGTLVPLSAVARWTTDEVSPVSIAHQGQSPAVTVSFNLAPSVALGEATRAIEGAVAALHPPPSLQTSFSGSAAAFQDSLRTVPLLILASLVVVYIILGVLYESLVHPLTILSTLPPAGLGALLALEWAGFDFGLVAMIGVILLIGIVKKNGIMLVDFAIQEEKAGRSPDEAILEAAKLRFRPILMTTMAALLGGIPLALGHGSGSELRQPLGYAIVGGLLVSQVLTLYTTPVIYLLLDRLRGGRPAGSGQARSAEGSAREAKDARDEKLSPQPEAA</sequence>
<evidence type="ECO:0000256" key="2">
    <source>
        <dbReference type="ARBA" id="ARBA00022448"/>
    </source>
</evidence>
<accession>A0A916ZMR2</accession>
<dbReference type="SUPFAM" id="SSF82714">
    <property type="entry name" value="Multidrug efflux transporter AcrB TolC docking domain, DN and DC subdomains"/>
    <property type="match status" value="2"/>
</dbReference>
<protein>
    <submittedName>
        <fullName evidence="10">Acriflavine resistance protein B</fullName>
    </submittedName>
</protein>
<feature type="transmembrane region" description="Helical" evidence="9">
    <location>
        <begin position="351"/>
        <end position="370"/>
    </location>
</feature>
<dbReference type="RefSeq" id="WP_188908895.1">
    <property type="nucleotide sequence ID" value="NZ_BMIQ01000003.1"/>
</dbReference>
<dbReference type="Proteomes" id="UP000644699">
    <property type="component" value="Unassembled WGS sequence"/>
</dbReference>
<feature type="region of interest" description="Disordered" evidence="8">
    <location>
        <begin position="1037"/>
        <end position="1069"/>
    </location>
</feature>
<dbReference type="GO" id="GO:0005886">
    <property type="term" value="C:plasma membrane"/>
    <property type="evidence" value="ECO:0007669"/>
    <property type="project" value="UniProtKB-SubCell"/>
</dbReference>
<evidence type="ECO:0000313" key="11">
    <source>
        <dbReference type="Proteomes" id="UP000644699"/>
    </source>
</evidence>
<evidence type="ECO:0000256" key="5">
    <source>
        <dbReference type="ARBA" id="ARBA00022692"/>
    </source>
</evidence>